<dbReference type="Proteomes" id="UP000269044">
    <property type="component" value="Unassembled WGS sequence"/>
</dbReference>
<reference evidence="1 2" key="1">
    <citation type="submission" date="2018-08" db="EMBL/GenBank/DDBJ databases">
        <title>Recombination of ecologically and evolutionarily significant loci maintains genetic cohesion in the Pseudomonas syringae species complex.</title>
        <authorList>
            <person name="Dillon M."/>
            <person name="Thakur S."/>
            <person name="Almeida R.N.D."/>
            <person name="Weir B.S."/>
            <person name="Guttman D.S."/>
        </authorList>
    </citation>
    <scope>NUCLEOTIDE SEQUENCE [LARGE SCALE GENOMIC DNA]</scope>
    <source>
        <strain evidence="1 2">ICMP 13052</strain>
    </source>
</reference>
<sequence>MRLTPSVVPVELPRLSFDAEAHEYHFPSVIAAKLAVANELAQPLTKLSKEDQAFIHQVVSETLIRRVVLERVRSYFRNKKTGDEHAG</sequence>
<dbReference type="AlphaFoldDB" id="A0A3M4KGW4"/>
<protein>
    <recommendedName>
        <fullName evidence="3">Integrase</fullName>
    </recommendedName>
</protein>
<proteinExistence type="predicted"/>
<evidence type="ECO:0000313" key="1">
    <source>
        <dbReference type="EMBL" id="RMQ28518.1"/>
    </source>
</evidence>
<name>A0A3M4KGW4_9PSED</name>
<gene>
    <name evidence="1" type="ORF">ALQ08_200334</name>
</gene>
<evidence type="ECO:0000313" key="2">
    <source>
        <dbReference type="Proteomes" id="UP000269044"/>
    </source>
</evidence>
<evidence type="ECO:0008006" key="3">
    <source>
        <dbReference type="Google" id="ProtNLM"/>
    </source>
</evidence>
<comment type="caution">
    <text evidence="1">The sequence shown here is derived from an EMBL/GenBank/DDBJ whole genome shotgun (WGS) entry which is preliminary data.</text>
</comment>
<dbReference type="EMBL" id="RBRA01000034">
    <property type="protein sequence ID" value="RMQ28518.1"/>
    <property type="molecule type" value="Genomic_DNA"/>
</dbReference>
<organism evidence="1 2">
    <name type="scientific">Pseudomonas syringae pv. delphinii</name>
    <dbReference type="NCBI Taxonomy" id="192088"/>
    <lineage>
        <taxon>Bacteria</taxon>
        <taxon>Pseudomonadati</taxon>
        <taxon>Pseudomonadota</taxon>
        <taxon>Gammaproteobacteria</taxon>
        <taxon>Pseudomonadales</taxon>
        <taxon>Pseudomonadaceae</taxon>
        <taxon>Pseudomonas</taxon>
    </lineage>
</organism>
<accession>A0A3M4KGW4</accession>